<comment type="caution">
    <text evidence="3">The sequence shown here is derived from an EMBL/GenBank/DDBJ whole genome shotgun (WGS) entry which is preliminary data.</text>
</comment>
<accession>A0AAD8GPL1</accession>
<dbReference type="InterPro" id="IPR003864">
    <property type="entry name" value="CSC1/OSCA1-like_7TM"/>
</dbReference>
<dbReference type="InterPro" id="IPR045122">
    <property type="entry name" value="Csc1-like"/>
</dbReference>
<evidence type="ECO:0000256" key="1">
    <source>
        <dbReference type="SAM" id="Phobius"/>
    </source>
</evidence>
<gene>
    <name evidence="3" type="ORF">POM88_053653</name>
</gene>
<evidence type="ECO:0000313" key="3">
    <source>
        <dbReference type="EMBL" id="KAK1352149.1"/>
    </source>
</evidence>
<dbReference type="Pfam" id="PF02714">
    <property type="entry name" value="RSN1_7TM"/>
    <property type="match status" value="1"/>
</dbReference>
<evidence type="ECO:0000313" key="4">
    <source>
        <dbReference type="Proteomes" id="UP001237642"/>
    </source>
</evidence>
<dbReference type="GO" id="GO:0005227">
    <property type="term" value="F:calcium-activated cation channel activity"/>
    <property type="evidence" value="ECO:0007669"/>
    <property type="project" value="InterPro"/>
</dbReference>
<keyword evidence="4" id="KW-1185">Reference proteome</keyword>
<keyword evidence="1" id="KW-0812">Transmembrane</keyword>
<dbReference type="EMBL" id="JAUIZM010000019">
    <property type="protein sequence ID" value="KAK1352149.1"/>
    <property type="molecule type" value="Genomic_DNA"/>
</dbReference>
<organism evidence="3 4">
    <name type="scientific">Heracleum sosnowskyi</name>
    <dbReference type="NCBI Taxonomy" id="360622"/>
    <lineage>
        <taxon>Eukaryota</taxon>
        <taxon>Viridiplantae</taxon>
        <taxon>Streptophyta</taxon>
        <taxon>Embryophyta</taxon>
        <taxon>Tracheophyta</taxon>
        <taxon>Spermatophyta</taxon>
        <taxon>Magnoliopsida</taxon>
        <taxon>eudicotyledons</taxon>
        <taxon>Gunneridae</taxon>
        <taxon>Pentapetalae</taxon>
        <taxon>asterids</taxon>
        <taxon>campanulids</taxon>
        <taxon>Apiales</taxon>
        <taxon>Apiaceae</taxon>
        <taxon>Apioideae</taxon>
        <taxon>apioid superclade</taxon>
        <taxon>Tordylieae</taxon>
        <taxon>Tordyliinae</taxon>
        <taxon>Heracleum</taxon>
    </lineage>
</organism>
<name>A0AAD8GPL1_9APIA</name>
<feature type="domain" description="CSC1/OSCA1-like 7TM region" evidence="2">
    <location>
        <begin position="45"/>
        <end position="146"/>
    </location>
</feature>
<proteinExistence type="predicted"/>
<keyword evidence="1" id="KW-0472">Membrane</keyword>
<keyword evidence="1" id="KW-1133">Transmembrane helix</keyword>
<dbReference type="PANTHER" id="PTHR13018">
    <property type="entry name" value="PROBABLE MEMBRANE PROTEIN DUF221-RELATED"/>
    <property type="match status" value="1"/>
</dbReference>
<sequence>MHLELPYVPTYLRQTESVEPMVQIVYYAFAGAEFFFSGGAELISQYIVHSIVFLTIAFYMIPIGLVSAFTTLENLKKLLPFIKPWVKKKALRTVLEAYLPQLALIVFLSLLPKLLLVLSKAEGIPSESLDARAASGKYFLFLRVQCVYGCYTGWNSFQYIQNHPEKCR</sequence>
<reference evidence="3" key="2">
    <citation type="submission" date="2023-05" db="EMBL/GenBank/DDBJ databases">
        <authorList>
            <person name="Schelkunov M.I."/>
        </authorList>
    </citation>
    <scope>NUCLEOTIDE SEQUENCE</scope>
    <source>
        <strain evidence="3">Hsosn_3</strain>
        <tissue evidence="3">Leaf</tissue>
    </source>
</reference>
<feature type="transmembrane region" description="Helical" evidence="1">
    <location>
        <begin position="98"/>
        <end position="118"/>
    </location>
</feature>
<dbReference type="Proteomes" id="UP001237642">
    <property type="component" value="Unassembled WGS sequence"/>
</dbReference>
<evidence type="ECO:0000259" key="2">
    <source>
        <dbReference type="Pfam" id="PF02714"/>
    </source>
</evidence>
<feature type="transmembrane region" description="Helical" evidence="1">
    <location>
        <begin position="51"/>
        <end position="72"/>
    </location>
</feature>
<reference evidence="3" key="1">
    <citation type="submission" date="2023-02" db="EMBL/GenBank/DDBJ databases">
        <title>Genome of toxic invasive species Heracleum sosnowskyi carries increased number of genes despite the absence of recent whole-genome duplications.</title>
        <authorList>
            <person name="Schelkunov M."/>
            <person name="Shtratnikova V."/>
            <person name="Makarenko M."/>
            <person name="Klepikova A."/>
            <person name="Omelchenko D."/>
            <person name="Novikova G."/>
            <person name="Obukhova E."/>
            <person name="Bogdanov V."/>
            <person name="Penin A."/>
            <person name="Logacheva M."/>
        </authorList>
    </citation>
    <scope>NUCLEOTIDE SEQUENCE</scope>
    <source>
        <strain evidence="3">Hsosn_3</strain>
        <tissue evidence="3">Leaf</tissue>
    </source>
</reference>
<dbReference type="PANTHER" id="PTHR13018:SF100">
    <property type="entry name" value="CSC1-LIKE PROTEIN ERD4"/>
    <property type="match status" value="1"/>
</dbReference>
<dbReference type="AlphaFoldDB" id="A0AAD8GPL1"/>
<protein>
    <recommendedName>
        <fullName evidence="2">CSC1/OSCA1-like 7TM region domain-containing protein</fullName>
    </recommendedName>
</protein>
<feature type="transmembrane region" description="Helical" evidence="1">
    <location>
        <begin position="24"/>
        <end position="44"/>
    </location>
</feature>
<dbReference type="GO" id="GO:0005886">
    <property type="term" value="C:plasma membrane"/>
    <property type="evidence" value="ECO:0007669"/>
    <property type="project" value="TreeGrafter"/>
</dbReference>